<dbReference type="PANTHER" id="PTHR33490">
    <property type="entry name" value="BLR5614 PROTEIN-RELATED"/>
    <property type="match status" value="1"/>
</dbReference>
<dbReference type="PANTHER" id="PTHR33490:SF7">
    <property type="entry name" value="BLR2979 PROTEIN"/>
    <property type="match status" value="1"/>
</dbReference>
<sequence>MRYRIKHITEYQYASRVSHCYNMAHLMPRNSRRQQCLSTHLDVQPGAVINSKREDYFGNWAHHFEIHQPHKKLRIVSTSDVETRDQVSMMDLDLGVTCAQARILMQSNRDIDTLMAREFLLNSGMVRKGQTLVDYCGDIFTEDKPLLRATLELTQRIFTDFKYNPQATTIATPVEEVLENREGVCQDFAHLQIACLRSLGFAAKYVSGYLETLPPPGQEKMVGADASHAWISVYAPGEGWFEFDPTNNCMAAEQHIITAWGRDYYDVTPLCGVIFGGGENPILSVSVDVQRL</sequence>
<dbReference type="EMBL" id="JAEDAH010000006">
    <property type="protein sequence ID" value="MCA6062273.1"/>
    <property type="molecule type" value="Genomic_DNA"/>
</dbReference>
<accession>A0ABS7ZM62</accession>
<dbReference type="Gene3D" id="3.10.620.30">
    <property type="match status" value="1"/>
</dbReference>
<evidence type="ECO:0000313" key="2">
    <source>
        <dbReference type="EMBL" id="MCA6062273.1"/>
    </source>
</evidence>
<dbReference type="Proteomes" id="UP000714380">
    <property type="component" value="Unassembled WGS sequence"/>
</dbReference>
<reference evidence="2 3" key="1">
    <citation type="submission" date="2020-12" db="EMBL/GenBank/DDBJ databases">
        <title>Novel Thalassolituus-related marine hydrocarbonoclastic bacteria mediated algae-derived hydrocarbons mineralization in twilight zone of the northern South China Sea.</title>
        <authorList>
            <person name="Dong C."/>
        </authorList>
    </citation>
    <scope>NUCLEOTIDE SEQUENCE [LARGE SCALE GENOMIC DNA]</scope>
    <source>
        <strain evidence="2 3">IMCC1826</strain>
    </source>
</reference>
<gene>
    <name evidence="2" type="ORF">I9W95_01495</name>
</gene>
<dbReference type="InterPro" id="IPR038765">
    <property type="entry name" value="Papain-like_cys_pep_sf"/>
</dbReference>
<dbReference type="RefSeq" id="WP_225671068.1">
    <property type="nucleotide sequence ID" value="NZ_JAEDAH010000006.1"/>
</dbReference>
<feature type="domain" description="Transglutaminase-like" evidence="1">
    <location>
        <begin position="177"/>
        <end position="247"/>
    </location>
</feature>
<protein>
    <submittedName>
        <fullName evidence="2">Transglutaminase family protein</fullName>
    </submittedName>
</protein>
<comment type="caution">
    <text evidence="2">The sequence shown here is derived from an EMBL/GenBank/DDBJ whole genome shotgun (WGS) entry which is preliminary data.</text>
</comment>
<dbReference type="Pfam" id="PF01841">
    <property type="entry name" value="Transglut_core"/>
    <property type="match status" value="1"/>
</dbReference>
<proteinExistence type="predicted"/>
<evidence type="ECO:0000313" key="3">
    <source>
        <dbReference type="Proteomes" id="UP000714380"/>
    </source>
</evidence>
<evidence type="ECO:0000259" key="1">
    <source>
        <dbReference type="SMART" id="SM00460"/>
    </source>
</evidence>
<dbReference type="Pfam" id="PF08379">
    <property type="entry name" value="Bact_transglu_N"/>
    <property type="match status" value="1"/>
</dbReference>
<dbReference type="InterPro" id="IPR002931">
    <property type="entry name" value="Transglutaminase-like"/>
</dbReference>
<organism evidence="2 3">
    <name type="scientific">Thalassolituus marinus</name>
    <dbReference type="NCBI Taxonomy" id="671053"/>
    <lineage>
        <taxon>Bacteria</taxon>
        <taxon>Pseudomonadati</taxon>
        <taxon>Pseudomonadota</taxon>
        <taxon>Gammaproteobacteria</taxon>
        <taxon>Oceanospirillales</taxon>
        <taxon>Oceanospirillaceae</taxon>
        <taxon>Thalassolituus</taxon>
    </lineage>
</organism>
<keyword evidence="3" id="KW-1185">Reference proteome</keyword>
<dbReference type="SUPFAM" id="SSF54001">
    <property type="entry name" value="Cysteine proteinases"/>
    <property type="match status" value="1"/>
</dbReference>
<dbReference type="InterPro" id="IPR013589">
    <property type="entry name" value="Bac_transglu_N"/>
</dbReference>
<dbReference type="SMART" id="SM00460">
    <property type="entry name" value="TGc"/>
    <property type="match status" value="1"/>
</dbReference>
<name>A0ABS7ZM62_9GAMM</name>